<accession>A0ABR3MW26</accession>
<protein>
    <submittedName>
        <fullName evidence="2">Uncharacterized protein</fullName>
    </submittedName>
</protein>
<evidence type="ECO:0000313" key="2">
    <source>
        <dbReference type="EMBL" id="KAL1268801.1"/>
    </source>
</evidence>
<comment type="caution">
    <text evidence="2">The sequence shown here is derived from an EMBL/GenBank/DDBJ whole genome shotgun (WGS) entry which is preliminary data.</text>
</comment>
<reference evidence="2 3" key="1">
    <citation type="submission" date="2023-09" db="EMBL/GenBank/DDBJ databases">
        <authorList>
            <person name="Wang M."/>
        </authorList>
    </citation>
    <scope>NUCLEOTIDE SEQUENCE [LARGE SCALE GENOMIC DNA]</scope>
    <source>
        <strain evidence="2">GT-2023</strain>
        <tissue evidence="2">Liver</tissue>
    </source>
</reference>
<dbReference type="Proteomes" id="UP001558613">
    <property type="component" value="Unassembled WGS sequence"/>
</dbReference>
<proteinExistence type="predicted"/>
<keyword evidence="3" id="KW-1185">Reference proteome</keyword>
<feature type="coiled-coil region" evidence="1">
    <location>
        <begin position="51"/>
        <end position="85"/>
    </location>
</feature>
<evidence type="ECO:0000313" key="3">
    <source>
        <dbReference type="Proteomes" id="UP001558613"/>
    </source>
</evidence>
<dbReference type="EMBL" id="JAYMGO010000009">
    <property type="protein sequence ID" value="KAL1268801.1"/>
    <property type="molecule type" value="Genomic_DNA"/>
</dbReference>
<name>A0ABR3MW26_9TELE</name>
<gene>
    <name evidence="2" type="ORF">QQF64_034164</name>
</gene>
<keyword evidence="1" id="KW-0175">Coiled coil</keyword>
<sequence>MDEELQPAGAIIQQTQPQLSQQRRRCGNCGSIHHANRSPNCPAIGQKCRHCERAEKVINEHTGRLDALEQQVIDLQDRSRRSNLRLLDYLKGPRKMTRLAF</sequence>
<organism evidence="2 3">
    <name type="scientific">Cirrhinus molitorella</name>
    <name type="common">mud carp</name>
    <dbReference type="NCBI Taxonomy" id="172907"/>
    <lineage>
        <taxon>Eukaryota</taxon>
        <taxon>Metazoa</taxon>
        <taxon>Chordata</taxon>
        <taxon>Craniata</taxon>
        <taxon>Vertebrata</taxon>
        <taxon>Euteleostomi</taxon>
        <taxon>Actinopterygii</taxon>
        <taxon>Neopterygii</taxon>
        <taxon>Teleostei</taxon>
        <taxon>Ostariophysi</taxon>
        <taxon>Cypriniformes</taxon>
        <taxon>Cyprinidae</taxon>
        <taxon>Labeoninae</taxon>
        <taxon>Labeonini</taxon>
        <taxon>Cirrhinus</taxon>
    </lineage>
</organism>
<evidence type="ECO:0000256" key="1">
    <source>
        <dbReference type="SAM" id="Coils"/>
    </source>
</evidence>